<protein>
    <submittedName>
        <fullName evidence="2">Uncharacterized protein</fullName>
    </submittedName>
</protein>
<accession>A0A2S5RD26</accession>
<dbReference type="EMBL" id="PHNE01000004">
    <property type="protein sequence ID" value="PPE05226.1"/>
    <property type="molecule type" value="Genomic_DNA"/>
</dbReference>
<dbReference type="STRING" id="1399797.GCA_000518285_00436"/>
<dbReference type="RefSeq" id="WP_028126475.1">
    <property type="nucleotide sequence ID" value="NZ_PHNE01000004.1"/>
</dbReference>
<feature type="transmembrane region" description="Helical" evidence="1">
    <location>
        <begin position="17"/>
        <end position="39"/>
    </location>
</feature>
<gene>
    <name evidence="2" type="ORF">ELUCI_v1c07620</name>
</gene>
<proteinExistence type="predicted"/>
<dbReference type="Proteomes" id="UP000237865">
    <property type="component" value="Unassembled WGS sequence"/>
</dbReference>
<dbReference type="InterPro" id="IPR030825">
    <property type="entry name" value="Integral_membrane"/>
</dbReference>
<evidence type="ECO:0000256" key="1">
    <source>
        <dbReference type="SAM" id="Phobius"/>
    </source>
</evidence>
<keyword evidence="1" id="KW-0472">Membrane</keyword>
<evidence type="ECO:0000313" key="3">
    <source>
        <dbReference type="Proteomes" id="UP000237865"/>
    </source>
</evidence>
<reference evidence="2 3" key="1">
    <citation type="submission" date="2017-11" db="EMBL/GenBank/DDBJ databases">
        <title>Genome sequence of Entomoplasma lucivorax PIPN-2 (ATCC 49196).</title>
        <authorList>
            <person name="Lo W.-S."/>
            <person name="Gasparich G.E."/>
            <person name="Kuo C.-H."/>
        </authorList>
    </citation>
    <scope>NUCLEOTIDE SEQUENCE [LARGE SCALE GENOMIC DNA]</scope>
    <source>
        <strain evidence="2 3">PIPN-2</strain>
    </source>
</reference>
<comment type="caution">
    <text evidence="2">The sequence shown here is derived from an EMBL/GenBank/DDBJ whole genome shotgun (WGS) entry which is preliminary data.</text>
</comment>
<evidence type="ECO:0000313" key="2">
    <source>
        <dbReference type="EMBL" id="PPE05226.1"/>
    </source>
</evidence>
<dbReference type="NCBIfam" id="TIGR04561">
    <property type="entry name" value="membra_charge"/>
    <property type="match status" value="1"/>
</dbReference>
<sequence>MFLASLEVFGINISLKVLLYVFISIAGLALLIYLLNLLFHKTSKSTQTSEELANLKKIETDIQHVEDEIQSILKDRKKGKKWTSLIKKMRT</sequence>
<keyword evidence="3" id="KW-1185">Reference proteome</keyword>
<name>A0A2S5RD26_9MOLU</name>
<keyword evidence="1" id="KW-1133">Transmembrane helix</keyword>
<dbReference type="AlphaFoldDB" id="A0A2S5RD26"/>
<organism evidence="2 3">
    <name type="scientific">Williamsoniiplasma lucivorax</name>
    <dbReference type="NCBI Taxonomy" id="209274"/>
    <lineage>
        <taxon>Bacteria</taxon>
        <taxon>Bacillati</taxon>
        <taxon>Mycoplasmatota</taxon>
        <taxon>Mollicutes</taxon>
        <taxon>Entomoplasmatales</taxon>
        <taxon>Williamsoniiplasma</taxon>
    </lineage>
</organism>
<keyword evidence="1" id="KW-0812">Transmembrane</keyword>